<proteinExistence type="predicted"/>
<keyword evidence="3" id="KW-1185">Reference proteome</keyword>
<reference evidence="3" key="1">
    <citation type="submission" date="2022-10" db="EMBL/GenBank/DDBJ databases">
        <title>Genome assembly of Pristionchus species.</title>
        <authorList>
            <person name="Yoshida K."/>
            <person name="Sommer R.J."/>
        </authorList>
    </citation>
    <scope>NUCLEOTIDE SEQUENCE [LARGE SCALE GENOMIC DNA]</scope>
    <source>
        <strain evidence="3">RS5460</strain>
    </source>
</reference>
<dbReference type="Gene3D" id="3.30.710.10">
    <property type="entry name" value="Potassium Channel Kv1.1, Chain A"/>
    <property type="match status" value="1"/>
</dbReference>
<evidence type="ECO:0000313" key="3">
    <source>
        <dbReference type="Proteomes" id="UP001328107"/>
    </source>
</evidence>
<evidence type="ECO:0000313" key="2">
    <source>
        <dbReference type="EMBL" id="GMR55856.1"/>
    </source>
</evidence>
<feature type="non-terminal residue" evidence="2">
    <location>
        <position position="1"/>
    </location>
</feature>
<dbReference type="InterPro" id="IPR011333">
    <property type="entry name" value="SKP1/BTB/POZ_sf"/>
</dbReference>
<dbReference type="EMBL" id="BTRK01000005">
    <property type="protein sequence ID" value="GMR55856.1"/>
    <property type="molecule type" value="Genomic_DNA"/>
</dbReference>
<accession>A0AAN5D3S6</accession>
<dbReference type="AlphaFoldDB" id="A0AAN5D3S6"/>
<evidence type="ECO:0000259" key="1">
    <source>
        <dbReference type="PROSITE" id="PS50097"/>
    </source>
</evidence>
<dbReference type="PANTHER" id="PTHR22744">
    <property type="entry name" value="HELIX LOOP HELIX PROTEIN 21-RELATED"/>
    <property type="match status" value="1"/>
</dbReference>
<organism evidence="2 3">
    <name type="scientific">Pristionchus mayeri</name>
    <dbReference type="NCBI Taxonomy" id="1317129"/>
    <lineage>
        <taxon>Eukaryota</taxon>
        <taxon>Metazoa</taxon>
        <taxon>Ecdysozoa</taxon>
        <taxon>Nematoda</taxon>
        <taxon>Chromadorea</taxon>
        <taxon>Rhabditida</taxon>
        <taxon>Rhabditina</taxon>
        <taxon>Diplogasteromorpha</taxon>
        <taxon>Diplogasteroidea</taxon>
        <taxon>Neodiplogasteridae</taxon>
        <taxon>Pristionchus</taxon>
    </lineage>
</organism>
<protein>
    <recommendedName>
        <fullName evidence="1">BTB domain-containing protein</fullName>
    </recommendedName>
</protein>
<dbReference type="Proteomes" id="UP001328107">
    <property type="component" value="Unassembled WGS sequence"/>
</dbReference>
<dbReference type="Pfam" id="PF00651">
    <property type="entry name" value="BTB"/>
    <property type="match status" value="1"/>
</dbReference>
<dbReference type="PANTHER" id="PTHR22744:SF17">
    <property type="entry name" value="BTB DOMAIN-CONTAINING PROTEIN"/>
    <property type="match status" value="1"/>
</dbReference>
<comment type="caution">
    <text evidence="2">The sequence shown here is derived from an EMBL/GenBank/DDBJ whole genome shotgun (WGS) entry which is preliminary data.</text>
</comment>
<dbReference type="InterPro" id="IPR000210">
    <property type="entry name" value="BTB/POZ_dom"/>
</dbReference>
<sequence>QLLAATSPFFNVLFYGNFGERRNDIFEIKEVDTDDFLWFLNSIHTKKWFCISVNKALVALAYADRFEMLNLPKRISVSLKFYSLAKEDIKDTLLLCSRFDNEELIAWVLGQCENPK</sequence>
<dbReference type="CDD" id="cd18186">
    <property type="entry name" value="BTB_POZ_ZBTB_KLHL-like"/>
    <property type="match status" value="1"/>
</dbReference>
<name>A0AAN5D3S6_9BILA</name>
<feature type="domain" description="BTB" evidence="1">
    <location>
        <begin position="1"/>
        <end position="47"/>
    </location>
</feature>
<dbReference type="SUPFAM" id="SSF54695">
    <property type="entry name" value="POZ domain"/>
    <property type="match status" value="1"/>
</dbReference>
<gene>
    <name evidence="2" type="ORF">PMAYCL1PPCAC_26051</name>
</gene>
<dbReference type="PROSITE" id="PS50097">
    <property type="entry name" value="BTB"/>
    <property type="match status" value="1"/>
</dbReference>